<dbReference type="InterPro" id="IPR004365">
    <property type="entry name" value="NA-bd_OB_tRNA"/>
</dbReference>
<dbReference type="InterPro" id="IPR047090">
    <property type="entry name" value="AspRS_core"/>
</dbReference>
<keyword evidence="5" id="KW-0648">Protein biosynthesis</keyword>
<keyword evidence="6" id="KW-0030">Aminoacyl-tRNA synthetase</keyword>
<evidence type="ECO:0000256" key="4">
    <source>
        <dbReference type="ARBA" id="ARBA00022840"/>
    </source>
</evidence>
<comment type="caution">
    <text evidence="9">The sequence shown here is derived from an EMBL/GenBank/DDBJ whole genome shotgun (WGS) entry which is preliminary data.</text>
</comment>
<evidence type="ECO:0000256" key="1">
    <source>
        <dbReference type="ARBA" id="ARBA00006303"/>
    </source>
</evidence>
<keyword evidence="3" id="KW-0547">Nucleotide-binding</keyword>
<dbReference type="InterPro" id="IPR045864">
    <property type="entry name" value="aa-tRNA-synth_II/BPL/LPL"/>
</dbReference>
<dbReference type="OrthoDB" id="439710at2759"/>
<comment type="similarity">
    <text evidence="1">Belongs to the class-II aminoacyl-tRNA synthetase family. Type 1 subfamily.</text>
</comment>
<dbReference type="GO" id="GO:0003676">
    <property type="term" value="F:nucleic acid binding"/>
    <property type="evidence" value="ECO:0007669"/>
    <property type="project" value="InterPro"/>
</dbReference>
<evidence type="ECO:0000256" key="7">
    <source>
        <dbReference type="SAM" id="MobiDB-lite"/>
    </source>
</evidence>
<dbReference type="GO" id="GO:0005524">
    <property type="term" value="F:ATP binding"/>
    <property type="evidence" value="ECO:0007669"/>
    <property type="project" value="UniProtKB-KW"/>
</dbReference>
<dbReference type="Proteomes" id="UP000198287">
    <property type="component" value="Unassembled WGS sequence"/>
</dbReference>
<dbReference type="Gene3D" id="3.30.930.10">
    <property type="entry name" value="Bira Bifunctional Protein, Domain 2"/>
    <property type="match status" value="2"/>
</dbReference>
<dbReference type="Gene3D" id="3.30.1360.30">
    <property type="entry name" value="GAD-like domain"/>
    <property type="match status" value="1"/>
</dbReference>
<gene>
    <name evidence="9" type="ORF">Fcan01_12026</name>
</gene>
<dbReference type="SUPFAM" id="SSF50249">
    <property type="entry name" value="Nucleic acid-binding proteins"/>
    <property type="match status" value="1"/>
</dbReference>
<accession>A0A226E5F1</accession>
<dbReference type="InterPro" id="IPR012340">
    <property type="entry name" value="NA-bd_OB-fold"/>
</dbReference>
<feature type="domain" description="Aminoacyl-transfer RNA synthetases class-II family profile" evidence="8">
    <location>
        <begin position="254"/>
        <end position="524"/>
    </location>
</feature>
<keyword evidence="2 9" id="KW-0436">Ligase</keyword>
<evidence type="ECO:0000259" key="8">
    <source>
        <dbReference type="PROSITE" id="PS50862"/>
    </source>
</evidence>
<dbReference type="STRING" id="158441.A0A226E5F1"/>
<protein>
    <submittedName>
        <fullName evidence="9">Aspartate--tRNA ligase, mitochondrial</fullName>
    </submittedName>
</protein>
<dbReference type="OMA" id="DWPLLEW"/>
<dbReference type="PANTHER" id="PTHR22594">
    <property type="entry name" value="ASPARTYL/LYSYL-TRNA SYNTHETASE"/>
    <property type="match status" value="1"/>
</dbReference>
<evidence type="ECO:0000256" key="2">
    <source>
        <dbReference type="ARBA" id="ARBA00022598"/>
    </source>
</evidence>
<keyword evidence="10" id="KW-1185">Reference proteome</keyword>
<feature type="region of interest" description="Disordered" evidence="7">
    <location>
        <begin position="57"/>
        <end position="83"/>
    </location>
</feature>
<sequence length="559" mass="63879">MITIRPLSSTLFRQVSVLSTTGCCIFPILQRPASLFLGCSSHTSRISRKAVKLLKRNTSSSSVGSGQSTQEINSNDSSSPSQKQEKCYDLNFTEEKVQHQYQISCREIQENRSKYTLRSHTCGELKKFHDGRRVNLYGWITYKRLKGKFLVIRDVYGSTQLIIPAEKKELVKAADNTPLESVVRIAGVVHMRPDKQQKPDQPTGDIEVVVDDYEVLNEPTALRMAFNDYAKADEELRMSYRYLDLRTELLQRRLRFRASLIRSMREFMDRNYFIDVETPSLIRRTPGGAREFPVATRHPGLFYALAQSPQLLKQILMVGGMDKYYQVARCYRDEGAKPDRQPEFTQFDIELSFTTREQVMDLIEDLLKYALRLSPKRDFDIMTYKEAIKNYGTDKPNTSGFCWIIDFPLFVKNEETGQLEAAHHPFTMPLKESDVYENPENAVGQSYDLVFQGNEIGGGSVRIHNSRLQRHIFDILKLPTSDIDYLLTALDSGCPPHAGFALGIDRLVALWSDANSIRDVIAFPKSSEGRDPLSNTPSPLDEQTLKYYHLTNNSTNKSK</sequence>
<dbReference type="PANTHER" id="PTHR22594:SF5">
    <property type="entry name" value="ASPARTATE--TRNA LIGASE, MITOCHONDRIAL"/>
    <property type="match status" value="1"/>
</dbReference>
<dbReference type="PRINTS" id="PR01042">
    <property type="entry name" value="TRNASYNTHASP"/>
</dbReference>
<reference evidence="9 10" key="1">
    <citation type="submission" date="2015-12" db="EMBL/GenBank/DDBJ databases">
        <title>The genome of Folsomia candida.</title>
        <authorList>
            <person name="Faddeeva A."/>
            <person name="Derks M.F."/>
            <person name="Anvar Y."/>
            <person name="Smit S."/>
            <person name="Van Straalen N."/>
            <person name="Roelofs D."/>
        </authorList>
    </citation>
    <scope>NUCLEOTIDE SEQUENCE [LARGE SCALE GENOMIC DNA]</scope>
    <source>
        <strain evidence="9 10">VU population</strain>
        <tissue evidence="9">Whole body</tissue>
    </source>
</reference>
<dbReference type="CDD" id="cd04317">
    <property type="entry name" value="EcAspRS_like_N"/>
    <property type="match status" value="1"/>
</dbReference>
<dbReference type="EMBL" id="LNIX01000006">
    <property type="protein sequence ID" value="OXA52843.1"/>
    <property type="molecule type" value="Genomic_DNA"/>
</dbReference>
<keyword evidence="4" id="KW-0067">ATP-binding</keyword>
<evidence type="ECO:0000256" key="3">
    <source>
        <dbReference type="ARBA" id="ARBA00022741"/>
    </source>
</evidence>
<proteinExistence type="inferred from homology"/>
<evidence type="ECO:0000256" key="6">
    <source>
        <dbReference type="ARBA" id="ARBA00023146"/>
    </source>
</evidence>
<dbReference type="CDD" id="cd00777">
    <property type="entry name" value="AspRS_core"/>
    <property type="match status" value="1"/>
</dbReference>
<dbReference type="Pfam" id="PF00152">
    <property type="entry name" value="tRNA-synt_2"/>
    <property type="match status" value="1"/>
</dbReference>
<feature type="compositionally biased region" description="Low complexity" evidence="7">
    <location>
        <begin position="58"/>
        <end position="70"/>
    </location>
</feature>
<evidence type="ECO:0000313" key="10">
    <source>
        <dbReference type="Proteomes" id="UP000198287"/>
    </source>
</evidence>
<dbReference type="InterPro" id="IPR002312">
    <property type="entry name" value="Asp/Asn-tRNA-synth_IIb"/>
</dbReference>
<evidence type="ECO:0000256" key="5">
    <source>
        <dbReference type="ARBA" id="ARBA00022917"/>
    </source>
</evidence>
<name>A0A226E5F1_FOLCA</name>
<evidence type="ECO:0000313" key="9">
    <source>
        <dbReference type="EMBL" id="OXA52843.1"/>
    </source>
</evidence>
<dbReference type="GO" id="GO:0005739">
    <property type="term" value="C:mitochondrion"/>
    <property type="evidence" value="ECO:0007669"/>
    <property type="project" value="TreeGrafter"/>
</dbReference>
<dbReference type="Pfam" id="PF01336">
    <property type="entry name" value="tRNA_anti-codon"/>
    <property type="match status" value="1"/>
</dbReference>
<dbReference type="PROSITE" id="PS50862">
    <property type="entry name" value="AA_TRNA_LIGASE_II"/>
    <property type="match status" value="1"/>
</dbReference>
<dbReference type="GO" id="GO:0006422">
    <property type="term" value="P:aspartyl-tRNA aminoacylation"/>
    <property type="evidence" value="ECO:0007669"/>
    <property type="project" value="TreeGrafter"/>
</dbReference>
<dbReference type="GO" id="GO:0004815">
    <property type="term" value="F:aspartate-tRNA ligase activity"/>
    <property type="evidence" value="ECO:0007669"/>
    <property type="project" value="TreeGrafter"/>
</dbReference>
<organism evidence="9 10">
    <name type="scientific">Folsomia candida</name>
    <name type="common">Springtail</name>
    <dbReference type="NCBI Taxonomy" id="158441"/>
    <lineage>
        <taxon>Eukaryota</taxon>
        <taxon>Metazoa</taxon>
        <taxon>Ecdysozoa</taxon>
        <taxon>Arthropoda</taxon>
        <taxon>Hexapoda</taxon>
        <taxon>Collembola</taxon>
        <taxon>Entomobryomorpha</taxon>
        <taxon>Isotomoidea</taxon>
        <taxon>Isotomidae</taxon>
        <taxon>Proisotominae</taxon>
        <taxon>Folsomia</taxon>
    </lineage>
</organism>
<feature type="compositionally biased region" description="Polar residues" evidence="7">
    <location>
        <begin position="71"/>
        <end position="82"/>
    </location>
</feature>
<dbReference type="Gene3D" id="2.40.50.140">
    <property type="entry name" value="Nucleic acid-binding proteins"/>
    <property type="match status" value="1"/>
</dbReference>
<dbReference type="InterPro" id="IPR004364">
    <property type="entry name" value="Aa-tRNA-synt_II"/>
</dbReference>
<dbReference type="InterPro" id="IPR004115">
    <property type="entry name" value="GAD-like_sf"/>
</dbReference>
<dbReference type="InterPro" id="IPR006195">
    <property type="entry name" value="aa-tRNA-synth_II"/>
</dbReference>
<dbReference type="AlphaFoldDB" id="A0A226E5F1"/>
<dbReference type="InterPro" id="IPR047089">
    <property type="entry name" value="Asp-tRNA-ligase_1_N"/>
</dbReference>
<dbReference type="SUPFAM" id="SSF55681">
    <property type="entry name" value="Class II aaRS and biotin synthetases"/>
    <property type="match status" value="1"/>
</dbReference>